<accession>A0A9X3MXB8</accession>
<organism evidence="1 2">
    <name type="scientific">Solirubrobacter ginsenosidimutans</name>
    <dbReference type="NCBI Taxonomy" id="490573"/>
    <lineage>
        <taxon>Bacteria</taxon>
        <taxon>Bacillati</taxon>
        <taxon>Actinomycetota</taxon>
        <taxon>Thermoleophilia</taxon>
        <taxon>Solirubrobacterales</taxon>
        <taxon>Solirubrobacteraceae</taxon>
        <taxon>Solirubrobacter</taxon>
    </lineage>
</organism>
<reference evidence="1" key="1">
    <citation type="submission" date="2022-10" db="EMBL/GenBank/DDBJ databases">
        <title>The WGS of Solirubrobacter ginsenosidimutans DSM 21036.</title>
        <authorList>
            <person name="Jiang Z."/>
        </authorList>
    </citation>
    <scope>NUCLEOTIDE SEQUENCE</scope>
    <source>
        <strain evidence="1">DSM 21036</strain>
    </source>
</reference>
<keyword evidence="2" id="KW-1185">Reference proteome</keyword>
<dbReference type="RefSeq" id="WP_270042281.1">
    <property type="nucleotide sequence ID" value="NZ_JAPDOD010000022.1"/>
</dbReference>
<protein>
    <recommendedName>
        <fullName evidence="3">Intracellular proteinase inhibitor BsuPI domain-containing protein</fullName>
    </recommendedName>
</protein>
<dbReference type="EMBL" id="JAPDOD010000022">
    <property type="protein sequence ID" value="MDA0163040.1"/>
    <property type="molecule type" value="Genomic_DNA"/>
</dbReference>
<comment type="caution">
    <text evidence="1">The sequence shown here is derived from an EMBL/GenBank/DDBJ whole genome shotgun (WGS) entry which is preliminary data.</text>
</comment>
<dbReference type="Proteomes" id="UP001149140">
    <property type="component" value="Unassembled WGS sequence"/>
</dbReference>
<evidence type="ECO:0008006" key="3">
    <source>
        <dbReference type="Google" id="ProtNLM"/>
    </source>
</evidence>
<dbReference type="AlphaFoldDB" id="A0A9X3MXB8"/>
<proteinExistence type="predicted"/>
<evidence type="ECO:0000313" key="1">
    <source>
        <dbReference type="EMBL" id="MDA0163040.1"/>
    </source>
</evidence>
<evidence type="ECO:0000313" key="2">
    <source>
        <dbReference type="Proteomes" id="UP001149140"/>
    </source>
</evidence>
<name>A0A9X3MXB8_9ACTN</name>
<gene>
    <name evidence="1" type="ORF">OM076_22395</name>
</gene>
<sequence>MARAQLTDIPGRPPPSGSEIAALSATLDVGDEQPALQATVTLEHHGDARVSLLDPWDMLQWQLLDERGAPLALPPRAPALLTGRNSETVTLDPGGRRSTTVELDQLAGGRPITAGAYSLGVIATLIDADDTERSRILRADPLPVRLGQ</sequence>